<organism evidence="1 2">
    <name type="scientific">Melastoma candidum</name>
    <dbReference type="NCBI Taxonomy" id="119954"/>
    <lineage>
        <taxon>Eukaryota</taxon>
        <taxon>Viridiplantae</taxon>
        <taxon>Streptophyta</taxon>
        <taxon>Embryophyta</taxon>
        <taxon>Tracheophyta</taxon>
        <taxon>Spermatophyta</taxon>
        <taxon>Magnoliopsida</taxon>
        <taxon>eudicotyledons</taxon>
        <taxon>Gunneridae</taxon>
        <taxon>Pentapetalae</taxon>
        <taxon>rosids</taxon>
        <taxon>malvids</taxon>
        <taxon>Myrtales</taxon>
        <taxon>Melastomataceae</taxon>
        <taxon>Melastomatoideae</taxon>
        <taxon>Melastomateae</taxon>
        <taxon>Melastoma</taxon>
    </lineage>
</organism>
<keyword evidence="2" id="KW-1185">Reference proteome</keyword>
<evidence type="ECO:0000313" key="2">
    <source>
        <dbReference type="Proteomes" id="UP001057402"/>
    </source>
</evidence>
<reference evidence="2" key="1">
    <citation type="journal article" date="2023" name="Front. Plant Sci.">
        <title>Chromosomal-level genome assembly of Melastoma candidum provides insights into trichome evolution.</title>
        <authorList>
            <person name="Zhong Y."/>
            <person name="Wu W."/>
            <person name="Sun C."/>
            <person name="Zou P."/>
            <person name="Liu Y."/>
            <person name="Dai S."/>
            <person name="Zhou R."/>
        </authorList>
    </citation>
    <scope>NUCLEOTIDE SEQUENCE [LARGE SCALE GENOMIC DNA]</scope>
</reference>
<accession>A0ACB9S4L4</accession>
<protein>
    <submittedName>
        <fullName evidence="1">Uncharacterized protein</fullName>
    </submittedName>
</protein>
<comment type="caution">
    <text evidence="1">The sequence shown here is derived from an EMBL/GenBank/DDBJ whole genome shotgun (WGS) entry which is preliminary data.</text>
</comment>
<dbReference type="Proteomes" id="UP001057402">
    <property type="component" value="Chromosome 2"/>
</dbReference>
<gene>
    <name evidence="1" type="ORF">MLD38_003448</name>
</gene>
<proteinExistence type="predicted"/>
<sequence>MGFCFRPSTSPPGPISFVRHFSYKDIKKATDGFCRIIYDDCDGAAYRATFRDVGVALVKEVKAFQLGNDVFYQEVQLLGRLHHRHLLPLKGFSMGCKSLLVYENVENGSLRDYLNDPLKTPLNWRTRRQIASEVAAALEYLLLFNDPPIYRVAVSSSSVLLDENFGAKLSRVGVLGSPGRAEEPTYSSVSTDGMDTAFKIVMFRLGVLILELITGQSSEQGGSDLIEWVQQNHMGSSMHKLLDPDLGNDYNSHELNDLLNVARQCIKDKPTPSCAARLLRSSTSLLGNNGI</sequence>
<evidence type="ECO:0000313" key="1">
    <source>
        <dbReference type="EMBL" id="KAI4385421.1"/>
    </source>
</evidence>
<name>A0ACB9S4L4_9MYRT</name>
<dbReference type="EMBL" id="CM042881">
    <property type="protein sequence ID" value="KAI4385421.1"/>
    <property type="molecule type" value="Genomic_DNA"/>
</dbReference>